<evidence type="ECO:0000313" key="1">
    <source>
        <dbReference type="EMBL" id="KKL98033.1"/>
    </source>
</evidence>
<dbReference type="AlphaFoldDB" id="A0A0F9GH35"/>
<name>A0A0F9GH35_9ZZZZ</name>
<protein>
    <submittedName>
        <fullName evidence="1">Uncharacterized protein</fullName>
    </submittedName>
</protein>
<comment type="caution">
    <text evidence="1">The sequence shown here is derived from an EMBL/GenBank/DDBJ whole genome shotgun (WGS) entry which is preliminary data.</text>
</comment>
<organism evidence="1">
    <name type="scientific">marine sediment metagenome</name>
    <dbReference type="NCBI Taxonomy" id="412755"/>
    <lineage>
        <taxon>unclassified sequences</taxon>
        <taxon>metagenomes</taxon>
        <taxon>ecological metagenomes</taxon>
    </lineage>
</organism>
<proteinExistence type="predicted"/>
<gene>
    <name evidence="1" type="ORF">LCGC14_1828470</name>
</gene>
<accession>A0A0F9GH35</accession>
<sequence length="117" mass="12940">MVVKAKAKGTKKSVQDSTIPPDLASRWEMIVSEVTKRIFIKRKAMAKAIGQRPYQGLPVEASDLTARWAQIRHDTPALTEVLSGNATFKKDGKVFVPKALIESMLKTEKGFRKGGLD</sequence>
<reference evidence="1" key="1">
    <citation type="journal article" date="2015" name="Nature">
        <title>Complex archaea that bridge the gap between prokaryotes and eukaryotes.</title>
        <authorList>
            <person name="Spang A."/>
            <person name="Saw J.H."/>
            <person name="Jorgensen S.L."/>
            <person name="Zaremba-Niedzwiedzka K."/>
            <person name="Martijn J."/>
            <person name="Lind A.E."/>
            <person name="van Eijk R."/>
            <person name="Schleper C."/>
            <person name="Guy L."/>
            <person name="Ettema T.J."/>
        </authorList>
    </citation>
    <scope>NUCLEOTIDE SEQUENCE</scope>
</reference>
<dbReference type="EMBL" id="LAZR01018018">
    <property type="protein sequence ID" value="KKL98033.1"/>
    <property type="molecule type" value="Genomic_DNA"/>
</dbReference>